<dbReference type="OrthoDB" id="772949at2"/>
<sequence>MQAPKKWKMAVLVWTAIYPTITIFFALAGSLLEHIPVLPLRTLVSTMVVVPLMVYFIVPFLSKRFQRWLEH</sequence>
<name>A0A9Q5GU29_9BACT</name>
<reference evidence="2" key="1">
    <citation type="submission" date="2020-05" db="EMBL/GenBank/DDBJ databases">
        <title>Chitinophaga laudate sp. nov., isolated from a tropical peat swamp.</title>
        <authorList>
            <person name="Goh C.B.S."/>
            <person name="Lee M.S."/>
            <person name="Parimannan S."/>
            <person name="Pasbakhsh P."/>
            <person name="Yule C.M."/>
            <person name="Rajandas H."/>
            <person name="Loke S."/>
            <person name="Croft L."/>
            <person name="Tan J.B.L."/>
        </authorList>
    </citation>
    <scope>NUCLEOTIDE SEQUENCE</scope>
    <source>
        <strain evidence="2">Mgbs1</strain>
    </source>
</reference>
<feature type="transmembrane region" description="Helical" evidence="1">
    <location>
        <begin position="12"/>
        <end position="32"/>
    </location>
</feature>
<evidence type="ECO:0000313" key="2">
    <source>
        <dbReference type="EMBL" id="NSL89271.1"/>
    </source>
</evidence>
<organism evidence="2 3">
    <name type="scientific">Chitinophaga solisilvae</name>
    <dbReference type="NCBI Taxonomy" id="1233460"/>
    <lineage>
        <taxon>Bacteria</taxon>
        <taxon>Pseudomonadati</taxon>
        <taxon>Bacteroidota</taxon>
        <taxon>Chitinophagia</taxon>
        <taxon>Chitinophagales</taxon>
        <taxon>Chitinophagaceae</taxon>
        <taxon>Chitinophaga</taxon>
    </lineage>
</organism>
<keyword evidence="1" id="KW-0472">Membrane</keyword>
<keyword evidence="1" id="KW-0812">Transmembrane</keyword>
<dbReference type="RefSeq" id="WP_127034762.1">
    <property type="nucleotide sequence ID" value="NZ_JAABOK010000003.1"/>
</dbReference>
<keyword evidence="3" id="KW-1185">Reference proteome</keyword>
<protein>
    <submittedName>
        <fullName evidence="2">Uncharacterized protein</fullName>
    </submittedName>
</protein>
<evidence type="ECO:0000313" key="3">
    <source>
        <dbReference type="Proteomes" id="UP000281028"/>
    </source>
</evidence>
<feature type="transmembrane region" description="Helical" evidence="1">
    <location>
        <begin position="38"/>
        <end position="61"/>
    </location>
</feature>
<dbReference type="EMBL" id="RIAR02000001">
    <property type="protein sequence ID" value="NSL89271.1"/>
    <property type="molecule type" value="Genomic_DNA"/>
</dbReference>
<accession>A0A9Q5GU29</accession>
<dbReference type="AlphaFoldDB" id="A0A9Q5GU29"/>
<proteinExistence type="predicted"/>
<dbReference type="InterPro" id="IPR038762">
    <property type="entry name" value="ABM_predict"/>
</dbReference>
<evidence type="ECO:0000256" key="1">
    <source>
        <dbReference type="SAM" id="Phobius"/>
    </source>
</evidence>
<comment type="caution">
    <text evidence="2">The sequence shown here is derived from an EMBL/GenBank/DDBJ whole genome shotgun (WGS) entry which is preliminary data.</text>
</comment>
<dbReference type="Proteomes" id="UP000281028">
    <property type="component" value="Unassembled WGS sequence"/>
</dbReference>
<dbReference type="PANTHER" id="PTHR40057:SF1">
    <property type="entry name" value="SLR1162 PROTEIN"/>
    <property type="match status" value="1"/>
</dbReference>
<gene>
    <name evidence="2" type="ORF">ECE50_020690</name>
</gene>
<keyword evidence="1" id="KW-1133">Transmembrane helix</keyword>
<dbReference type="PANTHER" id="PTHR40057">
    <property type="entry name" value="SLR1162 PROTEIN"/>
    <property type="match status" value="1"/>
</dbReference>